<reference evidence="2" key="1">
    <citation type="journal article" date="2023" name="Front. Plant Sci.">
        <title>Chromosomal-level genome assembly of Melastoma candidum provides insights into trichome evolution.</title>
        <authorList>
            <person name="Zhong Y."/>
            <person name="Wu W."/>
            <person name="Sun C."/>
            <person name="Zou P."/>
            <person name="Liu Y."/>
            <person name="Dai S."/>
            <person name="Zhou R."/>
        </authorList>
    </citation>
    <scope>NUCLEOTIDE SEQUENCE [LARGE SCALE GENOMIC DNA]</scope>
</reference>
<organism evidence="1 2">
    <name type="scientific">Melastoma candidum</name>
    <dbReference type="NCBI Taxonomy" id="119954"/>
    <lineage>
        <taxon>Eukaryota</taxon>
        <taxon>Viridiplantae</taxon>
        <taxon>Streptophyta</taxon>
        <taxon>Embryophyta</taxon>
        <taxon>Tracheophyta</taxon>
        <taxon>Spermatophyta</taxon>
        <taxon>Magnoliopsida</taxon>
        <taxon>eudicotyledons</taxon>
        <taxon>Gunneridae</taxon>
        <taxon>Pentapetalae</taxon>
        <taxon>rosids</taxon>
        <taxon>malvids</taxon>
        <taxon>Myrtales</taxon>
        <taxon>Melastomataceae</taxon>
        <taxon>Melastomatoideae</taxon>
        <taxon>Melastomateae</taxon>
        <taxon>Melastoma</taxon>
    </lineage>
</organism>
<gene>
    <name evidence="1" type="ORF">MLD38_033695</name>
</gene>
<name>A0ACB9M7A1_9MYRT</name>
<evidence type="ECO:0000313" key="1">
    <source>
        <dbReference type="EMBL" id="KAI4320189.1"/>
    </source>
</evidence>
<evidence type="ECO:0000313" key="2">
    <source>
        <dbReference type="Proteomes" id="UP001057402"/>
    </source>
</evidence>
<comment type="caution">
    <text evidence="1">The sequence shown here is derived from an EMBL/GenBank/DDBJ whole genome shotgun (WGS) entry which is preliminary data.</text>
</comment>
<protein>
    <submittedName>
        <fullName evidence="1">Uncharacterized protein</fullName>
    </submittedName>
</protein>
<keyword evidence="2" id="KW-1185">Reference proteome</keyword>
<dbReference type="Proteomes" id="UP001057402">
    <property type="component" value="Chromosome 10"/>
</dbReference>
<dbReference type="EMBL" id="CM042889">
    <property type="protein sequence ID" value="KAI4320189.1"/>
    <property type="molecule type" value="Genomic_DNA"/>
</dbReference>
<sequence>MSSASSAAAAAAAVPPIHVKEMIELNPKEKQIFDRLLAAVRHFDLPVQLRVAGGWVRDKLLGKECYDIDIALNDMSGESFVKKVNEYLASSGEEAPGFAVIASNPDQSKHLETARMRLYDLWVDFVNLRSETYSENSRIPTEMKFGTAEEDAYRRDLTINSMFYNINLNSIEDFTGRGMEDLKWGRIVTPLPPKETFLDDPLRVLRAIRFGARFKFTLDEKLKEAAASDDVREALAAKISRERVGTEVDLMIAGNEPVKAVSYIYELRLFWVVFSLPPSYEPSLPEDCDRLCLAHLNAAFDLLELLKLTINDEQRRLALYAALFFPFRMITYKDRKSKKLPIVNYIFRNSLKRKVSDSDTVIGVHSAVEKFLDLIPLLEKRADCPPDDINHGIEIAGIPASSKLRVLTGFLLREVKGFWRIALLISVLSYPNAIHCHEDSSDEGMLQKRSVFIAVENAITNLGLNEVWEAKPLLNGKEIMNVLQLKSGGPLVKEWQNKVLVWQLANPSGTADECLDWMKQAHQKRIKLES</sequence>
<accession>A0ACB9M7A1</accession>
<proteinExistence type="predicted"/>